<dbReference type="RefSeq" id="WP_071079171.1">
    <property type="nucleotide sequence ID" value="NZ_LFKP01000011.1"/>
</dbReference>
<sequence length="154" mass="16811">MSADCHSLARLIDGYLLAVSALKDDGSLFGCTYLGALPPQASFDALCRALAIAPDGLRLQPIEAVVCSGALCTPRQWLLERLHPISEADRQSLDARLFDGFERELAELLGSEPHWYQLVSSGQRSLAGQLGAIWSVFVFGTECHAYAMHCSWDN</sequence>
<gene>
    <name evidence="1" type="ORF">AKG95_22780</name>
</gene>
<dbReference type="EMBL" id="LFKP01000011">
    <property type="protein sequence ID" value="OHV95102.1"/>
    <property type="molecule type" value="Genomic_DNA"/>
</dbReference>
<dbReference type="AlphaFoldDB" id="A0A1S1U3R6"/>
<accession>A0A1S1U3R6</accession>
<protein>
    <submittedName>
        <fullName evidence="1">Uncharacterized protein</fullName>
    </submittedName>
</protein>
<organism evidence="1 2">
    <name type="scientific">Janthinobacterium lividum</name>
    <dbReference type="NCBI Taxonomy" id="29581"/>
    <lineage>
        <taxon>Bacteria</taxon>
        <taxon>Pseudomonadati</taxon>
        <taxon>Pseudomonadota</taxon>
        <taxon>Betaproteobacteria</taxon>
        <taxon>Burkholderiales</taxon>
        <taxon>Oxalobacteraceae</taxon>
        <taxon>Janthinobacterium</taxon>
    </lineage>
</organism>
<name>A0A1S1U3R6_9BURK</name>
<proteinExistence type="predicted"/>
<evidence type="ECO:0000313" key="1">
    <source>
        <dbReference type="EMBL" id="OHV95102.1"/>
    </source>
</evidence>
<comment type="caution">
    <text evidence="1">The sequence shown here is derived from an EMBL/GenBank/DDBJ whole genome shotgun (WGS) entry which is preliminary data.</text>
</comment>
<dbReference type="Proteomes" id="UP000179840">
    <property type="component" value="Unassembled WGS sequence"/>
</dbReference>
<reference evidence="1 2" key="1">
    <citation type="submission" date="2015-06" db="EMBL/GenBank/DDBJ databases">
        <title>Draft genome sequencing of a biphenyl-degrading bacterium, Janthinobacterium lividum MEG1.</title>
        <authorList>
            <person name="Shimodaira J."/>
            <person name="Hatta T."/>
        </authorList>
    </citation>
    <scope>NUCLEOTIDE SEQUENCE [LARGE SCALE GENOMIC DNA]</scope>
    <source>
        <strain evidence="1 2">MEG1</strain>
    </source>
</reference>
<evidence type="ECO:0000313" key="2">
    <source>
        <dbReference type="Proteomes" id="UP000179840"/>
    </source>
</evidence>